<evidence type="ECO:0000256" key="3">
    <source>
        <dbReference type="ARBA" id="ARBA00023163"/>
    </source>
</evidence>
<dbReference type="PRINTS" id="PR00455">
    <property type="entry name" value="HTHTETR"/>
</dbReference>
<feature type="DNA-binding region" description="H-T-H motif" evidence="4">
    <location>
        <begin position="29"/>
        <end position="48"/>
    </location>
</feature>
<evidence type="ECO:0000313" key="7">
    <source>
        <dbReference type="Proteomes" id="UP001373496"/>
    </source>
</evidence>
<dbReference type="EMBL" id="JBAPLV010000011">
    <property type="protein sequence ID" value="MEI4279059.1"/>
    <property type="molecule type" value="Genomic_DNA"/>
</dbReference>
<dbReference type="SUPFAM" id="SSF46689">
    <property type="entry name" value="Homeodomain-like"/>
    <property type="match status" value="1"/>
</dbReference>
<proteinExistence type="predicted"/>
<comment type="caution">
    <text evidence="6">The sequence shown here is derived from an EMBL/GenBank/DDBJ whole genome shotgun (WGS) entry which is preliminary data.</text>
</comment>
<accession>A0ABU8E886</accession>
<dbReference type="InterPro" id="IPR009057">
    <property type="entry name" value="Homeodomain-like_sf"/>
</dbReference>
<dbReference type="InterPro" id="IPR001647">
    <property type="entry name" value="HTH_TetR"/>
</dbReference>
<gene>
    <name evidence="6" type="ORF">UXQ13_11345</name>
</gene>
<dbReference type="Pfam" id="PF17754">
    <property type="entry name" value="TetR_C_14"/>
    <property type="match status" value="1"/>
</dbReference>
<dbReference type="Proteomes" id="UP001373496">
    <property type="component" value="Unassembled WGS sequence"/>
</dbReference>
<name>A0ABU8E886_9ACTN</name>
<reference evidence="6 7" key="1">
    <citation type="submission" date="2024-03" db="EMBL/GenBank/DDBJ databases">
        <title>Draft genome sequence of Klenkia terrae.</title>
        <authorList>
            <person name="Duangmal K."/>
            <person name="Chantavorakit T."/>
        </authorList>
    </citation>
    <scope>NUCLEOTIDE SEQUENCE [LARGE SCALE GENOMIC DNA]</scope>
    <source>
        <strain evidence="6 7">JCM 17786</strain>
    </source>
</reference>
<dbReference type="RefSeq" id="WP_225235225.1">
    <property type="nucleotide sequence ID" value="NZ_JBAPLV010000011.1"/>
</dbReference>
<evidence type="ECO:0000256" key="4">
    <source>
        <dbReference type="PROSITE-ProRule" id="PRU00335"/>
    </source>
</evidence>
<keyword evidence="3" id="KW-0804">Transcription</keyword>
<keyword evidence="7" id="KW-1185">Reference proteome</keyword>
<sequence length="189" mass="19827">MGRWAPDARGRLHQAAMELYTEHGYDGTTTADIAERAGLSERTYFRHFADKREVLFDSTDALQTLVLDGIAGADPAAAPLDAAAAGLGDGAALLQSFGQGPRHRAAVVAAHAELRERELAKMATLAQAVAGMLVARGSAEASAALTAETAVAVFRVAFDRWVADPDGPALPDVLAACFAELREVSARGR</sequence>
<dbReference type="Gene3D" id="1.10.357.10">
    <property type="entry name" value="Tetracycline Repressor, domain 2"/>
    <property type="match status" value="1"/>
</dbReference>
<dbReference type="PANTHER" id="PTHR30055">
    <property type="entry name" value="HTH-TYPE TRANSCRIPTIONAL REGULATOR RUTR"/>
    <property type="match status" value="1"/>
</dbReference>
<keyword evidence="1" id="KW-0805">Transcription regulation</keyword>
<dbReference type="Pfam" id="PF00440">
    <property type="entry name" value="TetR_N"/>
    <property type="match status" value="1"/>
</dbReference>
<evidence type="ECO:0000256" key="2">
    <source>
        <dbReference type="ARBA" id="ARBA00023125"/>
    </source>
</evidence>
<dbReference type="PANTHER" id="PTHR30055:SF238">
    <property type="entry name" value="MYCOFACTOCIN BIOSYNTHESIS TRANSCRIPTIONAL REGULATOR MFTR-RELATED"/>
    <property type="match status" value="1"/>
</dbReference>
<organism evidence="6 7">
    <name type="scientific">Klenkia terrae</name>
    <dbReference type="NCBI Taxonomy" id="1052259"/>
    <lineage>
        <taxon>Bacteria</taxon>
        <taxon>Bacillati</taxon>
        <taxon>Actinomycetota</taxon>
        <taxon>Actinomycetes</taxon>
        <taxon>Geodermatophilales</taxon>
        <taxon>Geodermatophilaceae</taxon>
        <taxon>Klenkia</taxon>
    </lineage>
</organism>
<dbReference type="InterPro" id="IPR050109">
    <property type="entry name" value="HTH-type_TetR-like_transc_reg"/>
</dbReference>
<dbReference type="PROSITE" id="PS50977">
    <property type="entry name" value="HTH_TETR_2"/>
    <property type="match status" value="1"/>
</dbReference>
<evidence type="ECO:0000256" key="1">
    <source>
        <dbReference type="ARBA" id="ARBA00023015"/>
    </source>
</evidence>
<feature type="domain" description="HTH tetR-type" evidence="5">
    <location>
        <begin position="6"/>
        <end position="66"/>
    </location>
</feature>
<evidence type="ECO:0000259" key="5">
    <source>
        <dbReference type="PROSITE" id="PS50977"/>
    </source>
</evidence>
<protein>
    <submittedName>
        <fullName evidence="6">Helix-turn-helix domain-containing protein</fullName>
    </submittedName>
</protein>
<dbReference type="InterPro" id="IPR041347">
    <property type="entry name" value="MftR_C"/>
</dbReference>
<evidence type="ECO:0000313" key="6">
    <source>
        <dbReference type="EMBL" id="MEI4279059.1"/>
    </source>
</evidence>
<keyword evidence="2 4" id="KW-0238">DNA-binding</keyword>